<evidence type="ECO:0000313" key="3">
    <source>
        <dbReference type="Proteomes" id="UP000016932"/>
    </source>
</evidence>
<evidence type="ECO:0000256" key="1">
    <source>
        <dbReference type="SAM" id="MobiDB-lite"/>
    </source>
</evidence>
<dbReference type="RefSeq" id="XP_007926334.1">
    <property type="nucleotide sequence ID" value="XM_007928143.1"/>
</dbReference>
<dbReference type="VEuPathDB" id="FungiDB:MYCFIDRAFT_174467"/>
<sequence length="255" mass="28157">MACYRFACSDMTFRLQSNLLAWRELFRRVEARELEVENEMAALNPSQRDHKLGECECFESSSDSPHAAPKAGDRLLVGPRSSTWLENWGEMHTESCGVESRHCGDSRPDRVADSEGAARMPETVRRLYQAALFVGSYASCGPGALRSMNLIGGPRRESQNMARPVQRSARTPRSKPAVSCSCVQIPRACQTPSRKESMSAARPFHRSAALRFKPTVLRSSAGIHMLPEVREGSSQAQPGLTVTEICAGKRLESTD</sequence>
<evidence type="ECO:0000313" key="2">
    <source>
        <dbReference type="EMBL" id="EME82966.1"/>
    </source>
</evidence>
<protein>
    <submittedName>
        <fullName evidence="2">Uncharacterized protein</fullName>
    </submittedName>
</protein>
<dbReference type="HOGENOM" id="CLU_1090403_0_0_1"/>
<proteinExistence type="predicted"/>
<dbReference type="GeneID" id="19333191"/>
<name>M3AEF1_PSEFD</name>
<dbReference type="EMBL" id="KB446558">
    <property type="protein sequence ID" value="EME82966.1"/>
    <property type="molecule type" value="Genomic_DNA"/>
</dbReference>
<accession>M3AEF1</accession>
<feature type="region of interest" description="Disordered" evidence="1">
    <location>
        <begin position="154"/>
        <end position="173"/>
    </location>
</feature>
<dbReference type="AlphaFoldDB" id="M3AEF1"/>
<gene>
    <name evidence="2" type="ORF">MYCFIDRAFT_174467</name>
</gene>
<keyword evidence="3" id="KW-1185">Reference proteome</keyword>
<reference evidence="2 3" key="1">
    <citation type="journal article" date="2012" name="PLoS Pathog.">
        <title>Diverse lifestyles and strategies of plant pathogenesis encoded in the genomes of eighteen Dothideomycetes fungi.</title>
        <authorList>
            <person name="Ohm R.A."/>
            <person name="Feau N."/>
            <person name="Henrissat B."/>
            <person name="Schoch C.L."/>
            <person name="Horwitz B.A."/>
            <person name="Barry K.W."/>
            <person name="Condon B.J."/>
            <person name="Copeland A.C."/>
            <person name="Dhillon B."/>
            <person name="Glaser F."/>
            <person name="Hesse C.N."/>
            <person name="Kosti I."/>
            <person name="LaButti K."/>
            <person name="Lindquist E.A."/>
            <person name="Lucas S."/>
            <person name="Salamov A.A."/>
            <person name="Bradshaw R.E."/>
            <person name="Ciuffetti L."/>
            <person name="Hamelin R.C."/>
            <person name="Kema G.H.J."/>
            <person name="Lawrence C."/>
            <person name="Scott J.A."/>
            <person name="Spatafora J.W."/>
            <person name="Turgeon B.G."/>
            <person name="de Wit P.J.G.M."/>
            <person name="Zhong S."/>
            <person name="Goodwin S.B."/>
            <person name="Grigoriev I.V."/>
        </authorList>
    </citation>
    <scope>NUCLEOTIDE SEQUENCE [LARGE SCALE GENOMIC DNA]</scope>
    <source>
        <strain evidence="2 3">CIRAD86</strain>
    </source>
</reference>
<dbReference type="KEGG" id="pfj:MYCFIDRAFT_174467"/>
<organism evidence="2 3">
    <name type="scientific">Pseudocercospora fijiensis (strain CIRAD86)</name>
    <name type="common">Black leaf streak disease fungus</name>
    <name type="synonym">Mycosphaerella fijiensis</name>
    <dbReference type="NCBI Taxonomy" id="383855"/>
    <lineage>
        <taxon>Eukaryota</taxon>
        <taxon>Fungi</taxon>
        <taxon>Dikarya</taxon>
        <taxon>Ascomycota</taxon>
        <taxon>Pezizomycotina</taxon>
        <taxon>Dothideomycetes</taxon>
        <taxon>Dothideomycetidae</taxon>
        <taxon>Mycosphaerellales</taxon>
        <taxon>Mycosphaerellaceae</taxon>
        <taxon>Pseudocercospora</taxon>
    </lineage>
</organism>
<dbReference type="Proteomes" id="UP000016932">
    <property type="component" value="Unassembled WGS sequence"/>
</dbReference>